<comment type="caution">
    <text evidence="2">The sequence shown here is derived from an EMBL/GenBank/DDBJ whole genome shotgun (WGS) entry which is preliminary data.</text>
</comment>
<evidence type="ECO:0000256" key="1">
    <source>
        <dbReference type="SAM" id="SignalP"/>
    </source>
</evidence>
<proteinExistence type="predicted"/>
<dbReference type="Proteomes" id="UP000628448">
    <property type="component" value="Unassembled WGS sequence"/>
</dbReference>
<keyword evidence="3" id="KW-1185">Reference proteome</keyword>
<keyword evidence="1" id="KW-0732">Signal</keyword>
<sequence>MKTKILFIVAVMLAFVSCKKDVNSTDNPGSVNIIPASAVPSAVIAAFSSSFSGATETEWHQGSDDSYTCQFNMDDKRHEARFEDNGHQSSHSVICLDGAVPNGVLNAFRSVYPNDNVYEWKLTNENTWKAHFMRGSVKWEVTFNNSGSILETEHD</sequence>
<accession>A0A931GWL9</accession>
<dbReference type="Gene3D" id="3.10.450.360">
    <property type="match status" value="2"/>
</dbReference>
<protein>
    <recommendedName>
        <fullName evidence="4">Beta-lactamase-inhibitor-like PepSY-like domain-containing protein</fullName>
    </recommendedName>
</protein>
<dbReference type="PROSITE" id="PS51257">
    <property type="entry name" value="PROKAR_LIPOPROTEIN"/>
    <property type="match status" value="1"/>
</dbReference>
<dbReference type="AlphaFoldDB" id="A0A931GWL9"/>
<dbReference type="EMBL" id="JADWYR010000002">
    <property type="protein sequence ID" value="MBG9377830.1"/>
    <property type="molecule type" value="Genomic_DNA"/>
</dbReference>
<evidence type="ECO:0000313" key="2">
    <source>
        <dbReference type="EMBL" id="MBG9377830.1"/>
    </source>
</evidence>
<feature type="chain" id="PRO_5037749613" description="Beta-lactamase-inhibitor-like PepSY-like domain-containing protein" evidence="1">
    <location>
        <begin position="21"/>
        <end position="155"/>
    </location>
</feature>
<organism evidence="2 3">
    <name type="scientific">Panacibacter microcysteis</name>
    <dbReference type="NCBI Taxonomy" id="2793269"/>
    <lineage>
        <taxon>Bacteria</taxon>
        <taxon>Pseudomonadati</taxon>
        <taxon>Bacteroidota</taxon>
        <taxon>Chitinophagia</taxon>
        <taxon>Chitinophagales</taxon>
        <taxon>Chitinophagaceae</taxon>
        <taxon>Panacibacter</taxon>
    </lineage>
</organism>
<evidence type="ECO:0008006" key="4">
    <source>
        <dbReference type="Google" id="ProtNLM"/>
    </source>
</evidence>
<name>A0A931GWL9_9BACT</name>
<feature type="signal peptide" evidence="1">
    <location>
        <begin position="1"/>
        <end position="20"/>
    </location>
</feature>
<evidence type="ECO:0000313" key="3">
    <source>
        <dbReference type="Proteomes" id="UP000628448"/>
    </source>
</evidence>
<dbReference type="SUPFAM" id="SSF160574">
    <property type="entry name" value="BT0923-like"/>
    <property type="match status" value="2"/>
</dbReference>
<gene>
    <name evidence="2" type="ORF">I5907_16440</name>
</gene>
<dbReference type="RefSeq" id="WP_196991897.1">
    <property type="nucleotide sequence ID" value="NZ_JADWYR010000002.1"/>
</dbReference>
<reference evidence="2" key="1">
    <citation type="submission" date="2020-11" db="EMBL/GenBank/DDBJ databases">
        <title>Bacterial whole genome sequence for Panacibacter sp. DH6.</title>
        <authorList>
            <person name="Le V."/>
            <person name="Ko S."/>
            <person name="Ahn C.-Y."/>
            <person name="Oh H.-M."/>
        </authorList>
    </citation>
    <scope>NUCLEOTIDE SEQUENCE</scope>
    <source>
        <strain evidence="2">DH6</strain>
    </source>
</reference>